<accession>A0AA37IC50</accession>
<evidence type="ECO:0000256" key="1">
    <source>
        <dbReference type="SAM" id="MobiDB-lite"/>
    </source>
</evidence>
<feature type="compositionally biased region" description="Polar residues" evidence="1">
    <location>
        <begin position="64"/>
        <end position="74"/>
    </location>
</feature>
<proteinExistence type="predicted"/>
<dbReference type="Pfam" id="PF16998">
    <property type="entry name" value="17kDa_Anti_2"/>
    <property type="match status" value="1"/>
</dbReference>
<dbReference type="InterPro" id="IPR032635">
    <property type="entry name" value="Anti_2"/>
</dbReference>
<gene>
    <name evidence="4" type="ORF">CBA19CS42_17845</name>
</gene>
<keyword evidence="2" id="KW-0732">Signal</keyword>
<evidence type="ECO:0000313" key="5">
    <source>
        <dbReference type="Proteomes" id="UP001055111"/>
    </source>
</evidence>
<organism evidence="4 5">
    <name type="scientific">Caballeronia novacaledonica</name>
    <dbReference type="NCBI Taxonomy" id="1544861"/>
    <lineage>
        <taxon>Bacteria</taxon>
        <taxon>Pseudomonadati</taxon>
        <taxon>Pseudomonadota</taxon>
        <taxon>Betaproteobacteria</taxon>
        <taxon>Burkholderiales</taxon>
        <taxon>Burkholderiaceae</taxon>
        <taxon>Caballeronia</taxon>
    </lineage>
</organism>
<evidence type="ECO:0000313" key="4">
    <source>
        <dbReference type="EMBL" id="GJH26407.1"/>
    </source>
</evidence>
<evidence type="ECO:0000256" key="2">
    <source>
        <dbReference type="SAM" id="SignalP"/>
    </source>
</evidence>
<dbReference type="EMBL" id="BPUS01000006">
    <property type="protein sequence ID" value="GJH26407.1"/>
    <property type="molecule type" value="Genomic_DNA"/>
</dbReference>
<feature type="region of interest" description="Disordered" evidence="1">
    <location>
        <begin position="57"/>
        <end position="84"/>
    </location>
</feature>
<reference evidence="4" key="1">
    <citation type="submission" date="2022-09" db="EMBL/GenBank/DDBJ databases">
        <title>Isolation and characterization of 3-chlorobenzoate degrading bacteria from soils in Shizuoka.</title>
        <authorList>
            <person name="Ifat A."/>
            <person name="Ogawa N."/>
            <person name="Kimbara K."/>
            <person name="Moriuchi R."/>
            <person name="Dohra H."/>
            <person name="Shintani M."/>
        </authorList>
    </citation>
    <scope>NUCLEOTIDE SEQUENCE</scope>
    <source>
        <strain evidence="4">19CS4-2</strain>
    </source>
</reference>
<feature type="chain" id="PRO_5041418809" description="Surface antigen domain-containing protein" evidence="2">
    <location>
        <begin position="26"/>
        <end position="127"/>
    </location>
</feature>
<protein>
    <recommendedName>
        <fullName evidence="3">Surface antigen domain-containing protein</fullName>
    </recommendedName>
</protein>
<dbReference type="AlphaFoldDB" id="A0AA37IC50"/>
<dbReference type="Proteomes" id="UP001055111">
    <property type="component" value="Unassembled WGS sequence"/>
</dbReference>
<feature type="signal peptide" evidence="2">
    <location>
        <begin position="1"/>
        <end position="25"/>
    </location>
</feature>
<evidence type="ECO:0000259" key="3">
    <source>
        <dbReference type="Pfam" id="PF16998"/>
    </source>
</evidence>
<feature type="domain" description="Surface antigen" evidence="3">
    <location>
        <begin position="39"/>
        <end position="125"/>
    </location>
</feature>
<sequence length="127" mass="13768">MKANPRGFTGRVLAGLLLSCTCAHAANLNFLKDTPISYMKPADRKALNRAAQEALDTKKDGQSIKWNNNGTGNTVHIEGTVTPRDTVKRDGGTCRKVTLVAVAKGQTQTWTPTACKKGGAEWRIEKQ</sequence>
<dbReference type="RefSeq" id="WP_238212999.1">
    <property type="nucleotide sequence ID" value="NZ_BPUS01000006.1"/>
</dbReference>
<comment type="caution">
    <text evidence="4">The sequence shown here is derived from an EMBL/GenBank/DDBJ whole genome shotgun (WGS) entry which is preliminary data.</text>
</comment>
<name>A0AA37IC50_9BURK</name>